<dbReference type="NCBIfam" id="TIGR02434">
    <property type="entry name" value="CobF"/>
    <property type="match status" value="1"/>
</dbReference>
<name>A0ABU2B8U1_9CORY</name>
<dbReference type="InterPro" id="IPR012797">
    <property type="entry name" value="CobF"/>
</dbReference>
<dbReference type="PIRSF" id="PIRSF036525">
    <property type="entry name" value="CobF"/>
    <property type="match status" value="1"/>
</dbReference>
<dbReference type="EMBL" id="JAVDYF010000001">
    <property type="protein sequence ID" value="MDR7355032.1"/>
    <property type="molecule type" value="Genomic_DNA"/>
</dbReference>
<accession>A0ABU2B8U1</accession>
<proteinExistence type="predicted"/>
<dbReference type="InterPro" id="IPR035996">
    <property type="entry name" value="4pyrrol_Methylase_sf"/>
</dbReference>
<comment type="caution">
    <text evidence="7">The sequence shown here is derived from an EMBL/GenBank/DDBJ whole genome shotgun (WGS) entry which is preliminary data.</text>
</comment>
<evidence type="ECO:0000256" key="1">
    <source>
        <dbReference type="ARBA" id="ARBA00004953"/>
    </source>
</evidence>
<dbReference type="Gene3D" id="3.40.1010.10">
    <property type="entry name" value="Cobalt-precorrin-4 Transmethylase, Domain 1"/>
    <property type="match status" value="1"/>
</dbReference>
<dbReference type="GO" id="GO:0032259">
    <property type="term" value="P:methylation"/>
    <property type="evidence" value="ECO:0007669"/>
    <property type="project" value="UniProtKB-KW"/>
</dbReference>
<sequence>MRTVSVIGIGAGSPEFLTLQAISGLRHARAVFALDKGDTKADLLALRQHIIDTHSPSTPLYSITDPERDRNPDNYQAEVIRWHKQRAALLAEAIRTHSGENDTIAFLVWGDPSLYDSTLRIIEHMETYENLNMNVQVIPGITAIQVLTAAHKLLLNRIGEAIHITTGRNLKTTSAHNRRNCVVMLDGANAWLENFSDNTYIYWGAYLGTEHQVLRAGYVKDIGEELAELKKQLRTTHGWIMDTYLLRELDEHA</sequence>
<evidence type="ECO:0000313" key="8">
    <source>
        <dbReference type="Proteomes" id="UP001183619"/>
    </source>
</evidence>
<dbReference type="PANTHER" id="PTHR43467:SF1">
    <property type="entry name" value="PRECORRIN-6A SYNTHASE [DEACETYLATING]"/>
    <property type="match status" value="1"/>
</dbReference>
<keyword evidence="5" id="KW-0949">S-adenosyl-L-methionine</keyword>
<dbReference type="CDD" id="cd11643">
    <property type="entry name" value="Precorrin-6A-synthase"/>
    <property type="match status" value="1"/>
</dbReference>
<feature type="domain" description="Tetrapyrrole methylase" evidence="6">
    <location>
        <begin position="4"/>
        <end position="221"/>
    </location>
</feature>
<evidence type="ECO:0000256" key="3">
    <source>
        <dbReference type="ARBA" id="ARBA00022603"/>
    </source>
</evidence>
<gene>
    <name evidence="7" type="ORF">J2S37_001570</name>
</gene>
<reference evidence="7 8" key="1">
    <citation type="submission" date="2023-07" db="EMBL/GenBank/DDBJ databases">
        <title>Sequencing the genomes of 1000 actinobacteria strains.</title>
        <authorList>
            <person name="Klenk H.-P."/>
        </authorList>
    </citation>
    <scope>NUCLEOTIDE SEQUENCE [LARGE SCALE GENOMIC DNA]</scope>
    <source>
        <strain evidence="7 8">DSM 44508</strain>
    </source>
</reference>
<evidence type="ECO:0000256" key="2">
    <source>
        <dbReference type="ARBA" id="ARBA00022573"/>
    </source>
</evidence>
<keyword evidence="3 7" id="KW-0489">Methyltransferase</keyword>
<dbReference type="PANTHER" id="PTHR43467">
    <property type="entry name" value="COBALT-PRECORRIN-2 C(20)-METHYLTRANSFERASE"/>
    <property type="match status" value="1"/>
</dbReference>
<keyword evidence="8" id="KW-1185">Reference proteome</keyword>
<dbReference type="RefSeq" id="WP_277103337.1">
    <property type="nucleotide sequence ID" value="NZ_BAAAJS010000068.1"/>
</dbReference>
<dbReference type="SUPFAM" id="SSF53790">
    <property type="entry name" value="Tetrapyrrole methylase"/>
    <property type="match status" value="1"/>
</dbReference>
<dbReference type="InterPro" id="IPR014777">
    <property type="entry name" value="4pyrrole_Mease_sub1"/>
</dbReference>
<comment type="pathway">
    <text evidence="1">Cofactor biosynthesis; adenosylcobalamin biosynthesis.</text>
</comment>
<keyword evidence="4 7" id="KW-0808">Transferase</keyword>
<dbReference type="InterPro" id="IPR014776">
    <property type="entry name" value="4pyrrole_Mease_sub2"/>
</dbReference>
<dbReference type="EC" id="2.1.1.152" evidence="7"/>
<evidence type="ECO:0000313" key="7">
    <source>
        <dbReference type="EMBL" id="MDR7355032.1"/>
    </source>
</evidence>
<organism evidence="7 8">
    <name type="scientific">Corynebacterium felinum</name>
    <dbReference type="NCBI Taxonomy" id="131318"/>
    <lineage>
        <taxon>Bacteria</taxon>
        <taxon>Bacillati</taxon>
        <taxon>Actinomycetota</taxon>
        <taxon>Actinomycetes</taxon>
        <taxon>Mycobacteriales</taxon>
        <taxon>Corynebacteriaceae</taxon>
        <taxon>Corynebacterium</taxon>
    </lineage>
</organism>
<keyword evidence="2" id="KW-0169">Cobalamin biosynthesis</keyword>
<dbReference type="Gene3D" id="3.30.950.10">
    <property type="entry name" value="Methyltransferase, Cobalt-precorrin-4 Transmethylase, Domain 2"/>
    <property type="match status" value="1"/>
</dbReference>
<protein>
    <submittedName>
        <fullName evidence="7">Precorrin-6A synthase</fullName>
        <ecNumber evidence="7">2.1.1.152</ecNumber>
    </submittedName>
</protein>
<evidence type="ECO:0000259" key="6">
    <source>
        <dbReference type="Pfam" id="PF00590"/>
    </source>
</evidence>
<evidence type="ECO:0000256" key="4">
    <source>
        <dbReference type="ARBA" id="ARBA00022679"/>
    </source>
</evidence>
<dbReference type="Pfam" id="PF00590">
    <property type="entry name" value="TP_methylase"/>
    <property type="match status" value="1"/>
</dbReference>
<evidence type="ECO:0000256" key="5">
    <source>
        <dbReference type="ARBA" id="ARBA00022691"/>
    </source>
</evidence>
<dbReference type="InterPro" id="IPR000878">
    <property type="entry name" value="4pyrrol_Mease"/>
</dbReference>
<dbReference type="GO" id="GO:0043819">
    <property type="term" value="F:precorrin-6A synthase (deacetylating) activity"/>
    <property type="evidence" value="ECO:0007669"/>
    <property type="project" value="UniProtKB-EC"/>
</dbReference>
<dbReference type="Proteomes" id="UP001183619">
    <property type="component" value="Unassembled WGS sequence"/>
</dbReference>